<dbReference type="GO" id="GO:0005739">
    <property type="term" value="C:mitochondrion"/>
    <property type="evidence" value="ECO:0007669"/>
    <property type="project" value="TreeGrafter"/>
</dbReference>
<feature type="compositionally biased region" description="Polar residues" evidence="1">
    <location>
        <begin position="41"/>
        <end position="52"/>
    </location>
</feature>
<dbReference type="OrthoDB" id="420076at2759"/>
<feature type="region of interest" description="Disordered" evidence="1">
    <location>
        <begin position="218"/>
        <end position="238"/>
    </location>
</feature>
<reference evidence="3" key="1">
    <citation type="journal article" date="2021" name="Nat. Commun.">
        <title>Genetic determinants of endophytism in the Arabidopsis root mycobiome.</title>
        <authorList>
            <person name="Mesny F."/>
            <person name="Miyauchi S."/>
            <person name="Thiergart T."/>
            <person name="Pickel B."/>
            <person name="Atanasova L."/>
            <person name="Karlsson M."/>
            <person name="Huettel B."/>
            <person name="Barry K.W."/>
            <person name="Haridas S."/>
            <person name="Chen C."/>
            <person name="Bauer D."/>
            <person name="Andreopoulos W."/>
            <person name="Pangilinan J."/>
            <person name="LaButti K."/>
            <person name="Riley R."/>
            <person name="Lipzen A."/>
            <person name="Clum A."/>
            <person name="Drula E."/>
            <person name="Henrissat B."/>
            <person name="Kohler A."/>
            <person name="Grigoriev I.V."/>
            <person name="Martin F.M."/>
            <person name="Hacquard S."/>
        </authorList>
    </citation>
    <scope>NUCLEOTIDE SEQUENCE</scope>
    <source>
        <strain evidence="3">MPI-SDFR-AT-0120</strain>
    </source>
</reference>
<dbReference type="SUPFAM" id="SSF81606">
    <property type="entry name" value="PP2C-like"/>
    <property type="match status" value="1"/>
</dbReference>
<dbReference type="AlphaFoldDB" id="A0A8K0R6W3"/>
<evidence type="ECO:0000256" key="1">
    <source>
        <dbReference type="SAM" id="MobiDB-lite"/>
    </source>
</evidence>
<feature type="domain" description="PPM-type phosphatase" evidence="2">
    <location>
        <begin position="389"/>
        <end position="761"/>
    </location>
</feature>
<dbReference type="InterPro" id="IPR015655">
    <property type="entry name" value="PP2C"/>
</dbReference>
<dbReference type="InterPro" id="IPR001932">
    <property type="entry name" value="PPM-type_phosphatase-like_dom"/>
</dbReference>
<dbReference type="Pfam" id="PF00481">
    <property type="entry name" value="PP2C"/>
    <property type="match status" value="1"/>
</dbReference>
<accession>A0A8K0R6W3</accession>
<dbReference type="PANTHER" id="PTHR13832:SF792">
    <property type="entry name" value="GM14286P"/>
    <property type="match status" value="1"/>
</dbReference>
<dbReference type="PANTHER" id="PTHR13832">
    <property type="entry name" value="PROTEIN PHOSPHATASE 2C"/>
    <property type="match status" value="1"/>
</dbReference>
<keyword evidence="4" id="KW-1185">Reference proteome</keyword>
<dbReference type="EMBL" id="JAGMVJ010000011">
    <property type="protein sequence ID" value="KAH7086533.1"/>
    <property type="molecule type" value="Genomic_DNA"/>
</dbReference>
<dbReference type="InterPro" id="IPR036457">
    <property type="entry name" value="PPM-type-like_dom_sf"/>
</dbReference>
<protein>
    <submittedName>
        <fullName evidence="3">Phosphatase 2C-like domain-containing protein</fullName>
    </submittedName>
</protein>
<dbReference type="GO" id="GO:0004741">
    <property type="term" value="F:[pyruvate dehydrogenase (acetyl-transferring)]-phosphatase activity"/>
    <property type="evidence" value="ECO:0007669"/>
    <property type="project" value="TreeGrafter"/>
</dbReference>
<gene>
    <name evidence="3" type="ORF">FB567DRAFT_445253</name>
</gene>
<evidence type="ECO:0000313" key="3">
    <source>
        <dbReference type="EMBL" id="KAH7086533.1"/>
    </source>
</evidence>
<comment type="caution">
    <text evidence="3">The sequence shown here is derived from an EMBL/GenBank/DDBJ whole genome shotgun (WGS) entry which is preliminary data.</text>
</comment>
<feature type="region of interest" description="Disordered" evidence="1">
    <location>
        <begin position="1"/>
        <end position="88"/>
    </location>
</feature>
<proteinExistence type="predicted"/>
<dbReference type="Proteomes" id="UP000813461">
    <property type="component" value="Unassembled WGS sequence"/>
</dbReference>
<name>A0A8K0R6W3_9PLEO</name>
<dbReference type="Gene3D" id="3.60.40.10">
    <property type="entry name" value="PPM-type phosphatase domain"/>
    <property type="match status" value="1"/>
</dbReference>
<dbReference type="PROSITE" id="PS51746">
    <property type="entry name" value="PPM_2"/>
    <property type="match status" value="1"/>
</dbReference>
<dbReference type="CDD" id="cd00143">
    <property type="entry name" value="PP2Cc"/>
    <property type="match status" value="1"/>
</dbReference>
<evidence type="ECO:0000313" key="4">
    <source>
        <dbReference type="Proteomes" id="UP000813461"/>
    </source>
</evidence>
<organism evidence="3 4">
    <name type="scientific">Paraphoma chrysanthemicola</name>
    <dbReference type="NCBI Taxonomy" id="798071"/>
    <lineage>
        <taxon>Eukaryota</taxon>
        <taxon>Fungi</taxon>
        <taxon>Dikarya</taxon>
        <taxon>Ascomycota</taxon>
        <taxon>Pezizomycotina</taxon>
        <taxon>Dothideomycetes</taxon>
        <taxon>Pleosporomycetidae</taxon>
        <taxon>Pleosporales</taxon>
        <taxon>Pleosporineae</taxon>
        <taxon>Phaeosphaeriaceae</taxon>
        <taxon>Paraphoma</taxon>
    </lineage>
</organism>
<feature type="compositionally biased region" description="Basic and acidic residues" evidence="1">
    <location>
        <begin position="222"/>
        <end position="238"/>
    </location>
</feature>
<dbReference type="SMART" id="SM00332">
    <property type="entry name" value="PP2Cc"/>
    <property type="match status" value="1"/>
</dbReference>
<evidence type="ECO:0000259" key="2">
    <source>
        <dbReference type="PROSITE" id="PS51746"/>
    </source>
</evidence>
<sequence length="785" mass="87428">MSTLAVPGASAVNRRPLSTHGLPKAPRVTSPDLPHRFSGNGFPSQTIISSATSPRSPGPMSPPMSARSFGTFIDSEPSTPAYSPRMDHDWDSSTLVLLRPMSSSSEPASPSEPVWDMLMPPKRLEQAPDALTTPQKKPSIVTREMSIETRLAAPPVNKVKSARKAKANKEVTIIDPYQNENVEPRRDENYEVKPPLEEGSENNTAPFGKLASKMKLMLRRRSTGDKKKDKKEKEKEKDYYDPVEDVHWTEMVQNEQTRRGLVHPDILQSAFPTKTVLFLLIVGGLAYYFVDIREEDWTDDVFNSYQGEDQAIATPLHLYRDKEELDHWIQFHIPDPSAPLKDPGVAQLLSEQFDKLAFGWMMTEQDAKEEGIPVTHGCRFRSNEPCEDFYALGTSPGPGAKPWNYWSIMDGHAGRHTAIYLQWRLIPHLSSALLGLPAFSSSPEIETAIKQTFINIDKSLMDRARSAAQWFPAANAAAIAALVPAFSGSCALLAAFDPEKETLRVACTGDSRAVLGRWDPASNAYTSIPLSVDQTGFNEKEVERLAREHPDEPNIIDPKSGRLLGIAVTRAFGDHRWKWDNDFIKTVQHKFWGTAPRPGSKTPPYMTAEPEVTETEIVRVDPVKEKGIRAGKSDFMIMASDGLWDRISSEHAVECVERWLEAKQRGNGSVINDPRLKSNPAHFAMSFNLEDGITVDPENGKEVDWKATPEYFAIEDENAAVCLARNAMGGTRRGLFTGILSVPGPQGRNAVDDTTIMVVFFDKLGEQQAVAKKAEGPKKSWWKPW</sequence>